<evidence type="ECO:0000313" key="2">
    <source>
        <dbReference type="EMBL" id="WAR30308.1"/>
    </source>
</evidence>
<reference evidence="2" key="1">
    <citation type="submission" date="2022-11" db="EMBL/GenBank/DDBJ databases">
        <title>Centuries of genome instability and evolution in soft-shell clam transmissible cancer (bioRxiv).</title>
        <authorList>
            <person name="Hart S.F.M."/>
            <person name="Yonemitsu M.A."/>
            <person name="Giersch R.M."/>
            <person name="Beal B.F."/>
            <person name="Arriagada G."/>
            <person name="Davis B.W."/>
            <person name="Ostrander E.A."/>
            <person name="Goff S.P."/>
            <person name="Metzger M.J."/>
        </authorList>
    </citation>
    <scope>NUCLEOTIDE SEQUENCE</scope>
    <source>
        <strain evidence="2">MELC-2E11</strain>
        <tissue evidence="2">Siphon/mantle</tissue>
    </source>
</reference>
<accession>A0ABY7GAQ2</accession>
<feature type="region of interest" description="Disordered" evidence="1">
    <location>
        <begin position="555"/>
        <end position="575"/>
    </location>
</feature>
<keyword evidence="3" id="KW-1185">Reference proteome</keyword>
<gene>
    <name evidence="2" type="ORF">MAR_032850</name>
</gene>
<name>A0ABY7GAQ2_MYAAR</name>
<dbReference type="Proteomes" id="UP001164746">
    <property type="component" value="Chromosome 17"/>
</dbReference>
<organism evidence="2 3">
    <name type="scientific">Mya arenaria</name>
    <name type="common">Soft-shell clam</name>
    <dbReference type="NCBI Taxonomy" id="6604"/>
    <lineage>
        <taxon>Eukaryota</taxon>
        <taxon>Metazoa</taxon>
        <taxon>Spiralia</taxon>
        <taxon>Lophotrochozoa</taxon>
        <taxon>Mollusca</taxon>
        <taxon>Bivalvia</taxon>
        <taxon>Autobranchia</taxon>
        <taxon>Heteroconchia</taxon>
        <taxon>Euheterodonta</taxon>
        <taxon>Imparidentia</taxon>
        <taxon>Neoheterodontei</taxon>
        <taxon>Myida</taxon>
        <taxon>Myoidea</taxon>
        <taxon>Myidae</taxon>
        <taxon>Mya</taxon>
    </lineage>
</organism>
<proteinExistence type="predicted"/>
<evidence type="ECO:0000313" key="3">
    <source>
        <dbReference type="Proteomes" id="UP001164746"/>
    </source>
</evidence>
<feature type="non-terminal residue" evidence="2">
    <location>
        <position position="744"/>
    </location>
</feature>
<evidence type="ECO:0000256" key="1">
    <source>
        <dbReference type="SAM" id="MobiDB-lite"/>
    </source>
</evidence>
<dbReference type="EMBL" id="CP111028">
    <property type="protein sequence ID" value="WAR30308.1"/>
    <property type="molecule type" value="Genomic_DNA"/>
</dbReference>
<protein>
    <submittedName>
        <fullName evidence="2">Uncharacterized protein</fullName>
    </submittedName>
</protein>
<sequence>MADRYYRLITLLVDVCTPVLRQIFLFYAKADTSTQFINTQQYMSAKQSIVRQLRGLPKHIYEKIYNSGPIDDSKWDITAITCLLLGIFSLPIHVKASVEQIRSERNNLQHIKQLQSLSEQEYESTWRSIEQSIRQLVSNLSPGCQQQTAENINNARLGNFPNMCNTFTTWCLSLAGHLEEVKENTNVTRRIVENVAEKRVDSQGTVVKRFKAVDDILKRMKECFDSTMSRELLDDFEPPDCIAQIRDYLRQKRHVIVTGTVGRSYLKVALTAIKDVNTHGPNVSAEISFPSDWRHIDPSEIKFILCTNPFGVHDFDAQKARAMLDVLCQIMNSAYAGELTLAIVTKKDVLVQAQEVFGKDHDVLQNIVEPYAETSVNHPEIIYSRQTTSCCQNCQRMPHSALQVMSSCYLAQIEELPLKKSVFEDAKSTLKKERVVILVGRNELLIRSCIKQLAEQFAPNNCLVMSNPDDIKHLDAGAAMAVFLHITEQFTFDLGKSRRWFEYFDFIHALVKSNKLRVVLTFDKSALKRCITKINDHELLKHKVTIAFRDVEETEDELPSAGTSPRSSRQHDSDVPRTVSHLIHINLPSGNVFKDIALLSYNSLLMTETQSIILLNLQSQSITSLKSDTMNNCRITRVSDTRAAAFEKDGNVVKFISVSATDQMSWDGEINVDGKCRVAACAGDSERYGNIVYQVSLESGSVTMLLGECHGICKVKGLDYCNTEDKLYVACEAKGCVIKVFKIT</sequence>